<protein>
    <submittedName>
        <fullName evidence="1">Uncharacterized protein</fullName>
    </submittedName>
</protein>
<proteinExistence type="predicted"/>
<dbReference type="PROSITE" id="PS51257">
    <property type="entry name" value="PROKAR_LIPOPROTEIN"/>
    <property type="match status" value="1"/>
</dbReference>
<dbReference type="OrthoDB" id="3436340at2"/>
<comment type="caution">
    <text evidence="1">The sequence shown here is derived from an EMBL/GenBank/DDBJ whole genome shotgun (WGS) entry which is preliminary data.</text>
</comment>
<organism evidence="1 2">
    <name type="scientific">Actinorugispora endophytica</name>
    <dbReference type="NCBI Taxonomy" id="1605990"/>
    <lineage>
        <taxon>Bacteria</taxon>
        <taxon>Bacillati</taxon>
        <taxon>Actinomycetota</taxon>
        <taxon>Actinomycetes</taxon>
        <taxon>Streptosporangiales</taxon>
        <taxon>Nocardiopsidaceae</taxon>
        <taxon>Actinorugispora</taxon>
    </lineage>
</organism>
<dbReference type="EMBL" id="SNYN01000001">
    <property type="protein sequence ID" value="TDQ55449.1"/>
    <property type="molecule type" value="Genomic_DNA"/>
</dbReference>
<name>A0A4R6V8H9_9ACTN</name>
<reference evidence="1 2" key="1">
    <citation type="submission" date="2019-03" db="EMBL/GenBank/DDBJ databases">
        <title>Genomic Encyclopedia of Type Strains, Phase IV (KMG-IV): sequencing the most valuable type-strain genomes for metagenomic binning, comparative biology and taxonomic classification.</title>
        <authorList>
            <person name="Goeker M."/>
        </authorList>
    </citation>
    <scope>NUCLEOTIDE SEQUENCE [LARGE SCALE GENOMIC DNA]</scope>
    <source>
        <strain evidence="1 2">DSM 46770</strain>
    </source>
</reference>
<dbReference type="AlphaFoldDB" id="A0A4R6V8H9"/>
<evidence type="ECO:0000313" key="2">
    <source>
        <dbReference type="Proteomes" id="UP000295281"/>
    </source>
</evidence>
<dbReference type="Proteomes" id="UP000295281">
    <property type="component" value="Unassembled WGS sequence"/>
</dbReference>
<gene>
    <name evidence="1" type="ORF">EV190_101776</name>
</gene>
<keyword evidence="2" id="KW-1185">Reference proteome</keyword>
<evidence type="ECO:0000313" key="1">
    <source>
        <dbReference type="EMBL" id="TDQ55449.1"/>
    </source>
</evidence>
<sequence>MPVSVVRGSVVPLALLLATAGCSGEVPGNLGQPPIEEVDDLRVLCEDIGEGYSGAAGYSGGGPHPPAMFFEAAAADTDTSPGPRLLEAREDAAPDATPIQGWFPAGLDEVELLVCATGHGKGEELHDCEYDSGSGRGGEYLIPMHSQDFSVTVYELATGRTVHESDFTVTNGHFIGSGLTTDCPSWLQYEEVPSELYAQPSAEEIHAEIGHVVEGDAL</sequence>
<accession>A0A4R6V8H9</accession>
<dbReference type="RefSeq" id="WP_133739965.1">
    <property type="nucleotide sequence ID" value="NZ_SNYN01000001.1"/>
</dbReference>